<dbReference type="NCBIfam" id="NF004978">
    <property type="entry name" value="PRK06354.1"/>
    <property type="match status" value="1"/>
</dbReference>
<dbReference type="EMBL" id="OB667079">
    <property type="protein sequence ID" value="CAD7233836.1"/>
    <property type="molecule type" value="Genomic_DNA"/>
</dbReference>
<dbReference type="Gene3D" id="3.20.20.60">
    <property type="entry name" value="Phosphoenolpyruvate-binding domains"/>
    <property type="match status" value="1"/>
</dbReference>
<gene>
    <name evidence="17" type="ORF">CTOB1V02_LOCUS11655</name>
</gene>
<evidence type="ECO:0000256" key="10">
    <source>
        <dbReference type="ARBA" id="ARBA00022842"/>
    </source>
</evidence>
<dbReference type="EC" id="2.7.1.40" evidence="4 14"/>
<keyword evidence="11 14" id="KW-0324">Glycolysis</keyword>
<feature type="domain" description="Pyruvate kinase C-terminal" evidence="16">
    <location>
        <begin position="357"/>
        <end position="468"/>
    </location>
</feature>
<dbReference type="NCBIfam" id="NF004491">
    <property type="entry name" value="PRK05826.1"/>
    <property type="match status" value="1"/>
</dbReference>
<dbReference type="Gene3D" id="3.40.1380.20">
    <property type="entry name" value="Pyruvate kinase, C-terminal domain"/>
    <property type="match status" value="1"/>
</dbReference>
<dbReference type="InterPro" id="IPR015806">
    <property type="entry name" value="Pyrv_Knase_insert_dom_sf"/>
</dbReference>
<dbReference type="InterPro" id="IPR036918">
    <property type="entry name" value="Pyrv_Knase_C_sf"/>
</dbReference>
<dbReference type="InterPro" id="IPR018209">
    <property type="entry name" value="Pyrv_Knase_AS"/>
</dbReference>
<dbReference type="InterPro" id="IPR011037">
    <property type="entry name" value="Pyrv_Knase-like_insert_dom_sf"/>
</dbReference>
<comment type="cofactor">
    <cofactor evidence="1">
        <name>K(+)</name>
        <dbReference type="ChEBI" id="CHEBI:29103"/>
    </cofactor>
</comment>
<dbReference type="InterPro" id="IPR015793">
    <property type="entry name" value="Pyrv_Knase_brl"/>
</dbReference>
<dbReference type="Pfam" id="PF02887">
    <property type="entry name" value="PK_C"/>
    <property type="match status" value="1"/>
</dbReference>
<dbReference type="InterPro" id="IPR040442">
    <property type="entry name" value="Pyrv_kinase-like_dom_sf"/>
</dbReference>
<evidence type="ECO:0000256" key="8">
    <source>
        <dbReference type="ARBA" id="ARBA00022777"/>
    </source>
</evidence>
<evidence type="ECO:0000259" key="15">
    <source>
        <dbReference type="Pfam" id="PF00224"/>
    </source>
</evidence>
<comment type="pathway">
    <text evidence="2 14">Carbohydrate degradation; glycolysis; pyruvate from D-glyceraldehyde 3-phosphate: step 5/5.</text>
</comment>
<comment type="catalytic activity">
    <reaction evidence="13">
        <text>pyruvate + ATP = phosphoenolpyruvate + ADP + H(+)</text>
        <dbReference type="Rhea" id="RHEA:18157"/>
        <dbReference type="ChEBI" id="CHEBI:15361"/>
        <dbReference type="ChEBI" id="CHEBI:15378"/>
        <dbReference type="ChEBI" id="CHEBI:30616"/>
        <dbReference type="ChEBI" id="CHEBI:58702"/>
        <dbReference type="ChEBI" id="CHEBI:456216"/>
        <dbReference type="EC" id="2.7.1.40"/>
    </reaction>
    <physiologicalReaction direction="right-to-left" evidence="13">
        <dbReference type="Rhea" id="RHEA:18159"/>
    </physiologicalReaction>
</comment>
<keyword evidence="5 14" id="KW-0808">Transferase</keyword>
<comment type="similarity">
    <text evidence="3 14">Belongs to the pyruvate kinase family.</text>
</comment>
<dbReference type="Gene3D" id="2.40.33.10">
    <property type="entry name" value="PK beta-barrel domain-like"/>
    <property type="match status" value="1"/>
</dbReference>
<evidence type="ECO:0000256" key="6">
    <source>
        <dbReference type="ARBA" id="ARBA00022723"/>
    </source>
</evidence>
<keyword evidence="8 14" id="KW-0418">Kinase</keyword>
<evidence type="ECO:0000259" key="16">
    <source>
        <dbReference type="Pfam" id="PF02887"/>
    </source>
</evidence>
<keyword evidence="6" id="KW-0479">Metal-binding</keyword>
<dbReference type="AlphaFoldDB" id="A0A7R8ZQY7"/>
<dbReference type="FunFam" id="2.40.33.10:FF:000001">
    <property type="entry name" value="Pyruvate kinase"/>
    <property type="match status" value="1"/>
</dbReference>
<feature type="domain" description="Pyruvate kinase barrel" evidence="15">
    <location>
        <begin position="3"/>
        <end position="323"/>
    </location>
</feature>
<keyword evidence="10 14" id="KW-0460">Magnesium</keyword>
<dbReference type="PANTHER" id="PTHR11817">
    <property type="entry name" value="PYRUVATE KINASE"/>
    <property type="match status" value="1"/>
</dbReference>
<dbReference type="GO" id="GO:0030955">
    <property type="term" value="F:potassium ion binding"/>
    <property type="evidence" value="ECO:0007669"/>
    <property type="project" value="InterPro"/>
</dbReference>
<dbReference type="PROSITE" id="PS00110">
    <property type="entry name" value="PYRUVATE_KINASE"/>
    <property type="match status" value="1"/>
</dbReference>
<dbReference type="OrthoDB" id="10255579at2759"/>
<dbReference type="InterPro" id="IPR015795">
    <property type="entry name" value="Pyrv_Knase_C"/>
</dbReference>
<dbReference type="GO" id="GO:0005524">
    <property type="term" value="F:ATP binding"/>
    <property type="evidence" value="ECO:0007669"/>
    <property type="project" value="UniProtKB-KW"/>
</dbReference>
<dbReference type="SUPFAM" id="SSF50800">
    <property type="entry name" value="PK beta-barrel domain-like"/>
    <property type="match status" value="1"/>
</dbReference>
<sequence>MKKKTKIVATIGPASDNEEILKELILSGVNVFRINFSHAKHEKVTKLVKLIRALSEELDENVAILGDLQGPKLRLGEIEPNTILKKGQDIILTSKEIKGDASRLYITYEDLHKDAKVGEKILLDDGKLILRVNKIENEEVYCIVEQGGEIKSNKGVNLPQTKVSLPALTDKDKEDALFAIEQHFDWIALSFVRHASDIQQLRDFILEKNVVEIPIIAKIEKPEALDNIDEIIKATDGIMVARGDLGIEIDMENVPLMQKNLVDKAKMAKKPVIIATQMLESMLESLTPSRAEVNDIANSVIDGADAVMLSGETAVGKYPVETVEKMAQIILKVEEDVRINVPHKRPEIDDDRFITDMICFNAAKMVKTAQVKAILALTVSGYTAFQLSSFRPRAHILIFTSNKRILSKLNLLWGVTAFYYHAENSTDDTVLEINQIALEKDYVKKGDYMLNLNATPLFKNSLTNTLRLTRA</sequence>
<evidence type="ECO:0000256" key="12">
    <source>
        <dbReference type="ARBA" id="ARBA00023317"/>
    </source>
</evidence>
<keyword evidence="9" id="KW-0067">ATP-binding</keyword>
<evidence type="ECO:0000256" key="4">
    <source>
        <dbReference type="ARBA" id="ARBA00012142"/>
    </source>
</evidence>
<dbReference type="GO" id="GO:0000287">
    <property type="term" value="F:magnesium ion binding"/>
    <property type="evidence" value="ECO:0007669"/>
    <property type="project" value="InterPro"/>
</dbReference>
<accession>A0A7R8ZQY7</accession>
<dbReference type="InterPro" id="IPR015813">
    <property type="entry name" value="Pyrv/PenolPyrv_kinase-like_dom"/>
</dbReference>
<organism evidence="17">
    <name type="scientific">Cyprideis torosa</name>
    <dbReference type="NCBI Taxonomy" id="163714"/>
    <lineage>
        <taxon>Eukaryota</taxon>
        <taxon>Metazoa</taxon>
        <taxon>Ecdysozoa</taxon>
        <taxon>Arthropoda</taxon>
        <taxon>Crustacea</taxon>
        <taxon>Oligostraca</taxon>
        <taxon>Ostracoda</taxon>
        <taxon>Podocopa</taxon>
        <taxon>Podocopida</taxon>
        <taxon>Cytherocopina</taxon>
        <taxon>Cytheroidea</taxon>
        <taxon>Cytherideidae</taxon>
        <taxon>Cyprideis</taxon>
    </lineage>
</organism>
<dbReference type="UniPathway" id="UPA00109">
    <property type="reaction ID" value="UER00188"/>
</dbReference>
<dbReference type="SUPFAM" id="SSF52935">
    <property type="entry name" value="PK C-terminal domain-like"/>
    <property type="match status" value="1"/>
</dbReference>
<dbReference type="GO" id="GO:0004743">
    <property type="term" value="F:pyruvate kinase activity"/>
    <property type="evidence" value="ECO:0007669"/>
    <property type="project" value="UniProtKB-EC"/>
</dbReference>
<evidence type="ECO:0000256" key="7">
    <source>
        <dbReference type="ARBA" id="ARBA00022741"/>
    </source>
</evidence>
<evidence type="ECO:0000256" key="11">
    <source>
        <dbReference type="ARBA" id="ARBA00023152"/>
    </source>
</evidence>
<evidence type="ECO:0000256" key="2">
    <source>
        <dbReference type="ARBA" id="ARBA00004997"/>
    </source>
</evidence>
<evidence type="ECO:0000256" key="14">
    <source>
        <dbReference type="RuleBase" id="RU000504"/>
    </source>
</evidence>
<evidence type="ECO:0000256" key="3">
    <source>
        <dbReference type="ARBA" id="ARBA00008663"/>
    </source>
</evidence>
<evidence type="ECO:0000313" key="17">
    <source>
        <dbReference type="EMBL" id="CAD7233836.1"/>
    </source>
</evidence>
<evidence type="ECO:0000256" key="1">
    <source>
        <dbReference type="ARBA" id="ARBA00001958"/>
    </source>
</evidence>
<evidence type="ECO:0000256" key="13">
    <source>
        <dbReference type="ARBA" id="ARBA00048967"/>
    </source>
</evidence>
<protein>
    <recommendedName>
        <fullName evidence="4 14">Pyruvate kinase</fullName>
        <ecNumber evidence="4 14">2.7.1.40</ecNumber>
    </recommendedName>
</protein>
<dbReference type="GO" id="GO:0016301">
    <property type="term" value="F:kinase activity"/>
    <property type="evidence" value="ECO:0007669"/>
    <property type="project" value="UniProtKB-KW"/>
</dbReference>
<evidence type="ECO:0000256" key="9">
    <source>
        <dbReference type="ARBA" id="ARBA00022840"/>
    </source>
</evidence>
<dbReference type="Pfam" id="PF00224">
    <property type="entry name" value="PK"/>
    <property type="match status" value="1"/>
</dbReference>
<dbReference type="InterPro" id="IPR001697">
    <property type="entry name" value="Pyr_Knase"/>
</dbReference>
<keyword evidence="12" id="KW-0670">Pyruvate</keyword>
<evidence type="ECO:0000256" key="5">
    <source>
        <dbReference type="ARBA" id="ARBA00022679"/>
    </source>
</evidence>
<name>A0A7R8ZQY7_9CRUS</name>
<keyword evidence="7" id="KW-0547">Nucleotide-binding</keyword>
<dbReference type="PRINTS" id="PR01050">
    <property type="entry name" value="PYRUVTKNASE"/>
</dbReference>
<reference evidence="17" key="1">
    <citation type="submission" date="2020-11" db="EMBL/GenBank/DDBJ databases">
        <authorList>
            <person name="Tran Van P."/>
        </authorList>
    </citation>
    <scope>NUCLEOTIDE SEQUENCE</scope>
</reference>
<dbReference type="SUPFAM" id="SSF51621">
    <property type="entry name" value="Phosphoenolpyruvate/pyruvate domain"/>
    <property type="match status" value="1"/>
</dbReference>
<proteinExistence type="inferred from homology"/>
<dbReference type="NCBIfam" id="TIGR01064">
    <property type="entry name" value="pyruv_kin"/>
    <property type="match status" value="1"/>
</dbReference>